<dbReference type="EMBL" id="CP088156">
    <property type="protein sequence ID" value="UFZ02729.1"/>
    <property type="molecule type" value="Genomic_DNA"/>
</dbReference>
<keyword evidence="1" id="KW-1133">Transmembrane helix</keyword>
<organism evidence="2 3">
    <name type="scientific">Bradyrhizobium ontarionense</name>
    <dbReference type="NCBI Taxonomy" id="2898149"/>
    <lineage>
        <taxon>Bacteria</taxon>
        <taxon>Pseudomonadati</taxon>
        <taxon>Pseudomonadota</taxon>
        <taxon>Alphaproteobacteria</taxon>
        <taxon>Hyphomicrobiales</taxon>
        <taxon>Nitrobacteraceae</taxon>
        <taxon>Bradyrhizobium</taxon>
    </lineage>
</organism>
<keyword evidence="3" id="KW-1185">Reference proteome</keyword>
<dbReference type="RefSeq" id="WP_231318515.1">
    <property type="nucleotide sequence ID" value="NZ_CP088156.1"/>
</dbReference>
<protein>
    <submittedName>
        <fullName evidence="2">DUF2244 domain-containing protein</fullName>
    </submittedName>
</protein>
<gene>
    <name evidence="2" type="ORF">LQG66_26125</name>
</gene>
<keyword evidence="1" id="KW-0472">Membrane</keyword>
<feature type="transmembrane region" description="Helical" evidence="1">
    <location>
        <begin position="75"/>
        <end position="102"/>
    </location>
</feature>
<name>A0ABY3R707_9BRAD</name>
<sequence>MSDIQTSFSIPLSNTTDAPNLSGLRSIAAETEAAATAAGPDSKSSPFNFVISPHVAIGGQAALFMGLAFSTPLAMLSIGAAVIGLWPISLCTGAAMTALVIAMTYHRSSLRRYEQIYLHGGALVIERTAHTGRSRRTEIPALGLKLEATIDPDFGQLGIALHHRGRRFEIARDLSPAERPTLQAAFLGAMQQAGYFIPVTTRRLPAIGMSERRT</sequence>
<evidence type="ECO:0000313" key="2">
    <source>
        <dbReference type="EMBL" id="UFZ02729.1"/>
    </source>
</evidence>
<accession>A0ABY3R707</accession>
<proteinExistence type="predicted"/>
<reference evidence="2" key="1">
    <citation type="journal article" date="2024" name="Antonie Van Leeuwenhoek">
        <title>Bradyrhizobium ontarionense sp. nov., a novel bacterial symbiont isolated from Aeschynomene indica (Indian jointvetch), harbours photosynthesis, nitrogen fixation and nitrous oxide (N2O) reductase genes.</title>
        <authorList>
            <person name="Bromfield E.S.P."/>
            <person name="Cloutier S."/>
        </authorList>
    </citation>
    <scope>NUCLEOTIDE SEQUENCE</scope>
    <source>
        <strain evidence="2">A19</strain>
    </source>
</reference>
<dbReference type="Pfam" id="PF10003">
    <property type="entry name" value="DUF2244"/>
    <property type="match status" value="1"/>
</dbReference>
<evidence type="ECO:0000256" key="1">
    <source>
        <dbReference type="SAM" id="Phobius"/>
    </source>
</evidence>
<feature type="transmembrane region" description="Helical" evidence="1">
    <location>
        <begin position="49"/>
        <end position="69"/>
    </location>
</feature>
<evidence type="ECO:0000313" key="3">
    <source>
        <dbReference type="Proteomes" id="UP001431010"/>
    </source>
</evidence>
<dbReference type="InterPro" id="IPR019253">
    <property type="entry name" value="DUF2244_TM"/>
</dbReference>
<dbReference type="Proteomes" id="UP001431010">
    <property type="component" value="Chromosome"/>
</dbReference>
<keyword evidence="1" id="KW-0812">Transmembrane</keyword>